<dbReference type="Pfam" id="PF07804">
    <property type="entry name" value="HipA_C"/>
    <property type="match status" value="1"/>
</dbReference>
<reference evidence="6" key="1">
    <citation type="submission" date="2019-11" db="EMBL/GenBank/DDBJ databases">
        <authorList>
            <person name="Kojima H."/>
        </authorList>
    </citation>
    <scope>NUCLEOTIDE SEQUENCE</scope>
    <source>
        <strain evidence="6">H1576</strain>
        <plasmid evidence="6">pSULFM1</plasmid>
    </source>
</reference>
<sequence>MPINVLQIDILKALKEENSYVSLKDIMIKLSRHKLTARSFQNEIKSILNSQRGNTRGSASSTEYILEDIQRSYPSSKFLYVYKDSIIIGLFFKVNDIYRFYYDTDYLIKYNVALPTLPLQVEPFDFNEIPPVFEDNLQEGINREIIEITHKEADEFELLALIEESIGDICFSKSKEECYIKGKKAHGYLNSLNEILSSNDKINILHGFKMHFSEVDLFPENEDLSSLKSTRVEGISGYQYKKFIDIDFDNNKILSDKNANNYILKPYSKIKADPTTEHYYPHLAINEHLFMSFAKNELGFRVPYTALIKRETDKEFHYIVKRFDRLNGDRFAKATFATYLGLRSESKYKTTTEQMFKRIAKELISPIERMELLKHYFYSIMIVHEDMHTKNLSLILDEHKVLFAPLYDICSTPFYSSSKDYETYLTLNGKQKQIRPNDFKGVCKILNVDFKEFRAVCNDIALKYINVLPEYFDIIESLGSIPFYHTGYKKVKGDSEMRWYHKDQIEFVNILRSGHAKRKEELINLGWVKQTQ</sequence>
<dbReference type="InterPro" id="IPR052028">
    <property type="entry name" value="HipA_Ser/Thr_kinase"/>
</dbReference>
<dbReference type="InterPro" id="IPR012893">
    <property type="entry name" value="HipA-like_C"/>
</dbReference>
<keyword evidence="3" id="KW-0418">Kinase</keyword>
<dbReference type="KEGG" id="saqt:GJV85_13420"/>
<comment type="similarity">
    <text evidence="1">Belongs to the HipA Ser/Thr kinase family.</text>
</comment>
<reference evidence="6" key="2">
    <citation type="submission" date="2021-04" db="EMBL/GenBank/DDBJ databases">
        <title>Isolation and characterization of a novel species of the genus Sulfurimonas.</title>
        <authorList>
            <person name="Fukui M."/>
        </authorList>
    </citation>
    <scope>NUCLEOTIDE SEQUENCE</scope>
    <source>
        <strain evidence="6">H1576</strain>
        <plasmid evidence="6">pSULFM1</plasmid>
    </source>
</reference>
<geneLocation type="plasmid" evidence="6 7">
    <name>pSULFM1</name>
</geneLocation>
<dbReference type="RefSeq" id="WP_207563267.1">
    <property type="nucleotide sequence ID" value="NZ_CP046073.1"/>
</dbReference>
<dbReference type="Proteomes" id="UP000671852">
    <property type="component" value="Plasmid pSULFM1"/>
</dbReference>
<evidence type="ECO:0000313" key="7">
    <source>
        <dbReference type="Proteomes" id="UP000671852"/>
    </source>
</evidence>
<proteinExistence type="inferred from homology"/>
<name>A0A975B2X3_9BACT</name>
<keyword evidence="7" id="KW-1185">Reference proteome</keyword>
<accession>A0A975B2X3</accession>
<evidence type="ECO:0000313" key="6">
    <source>
        <dbReference type="EMBL" id="QSZ43170.1"/>
    </source>
</evidence>
<protein>
    <submittedName>
        <fullName evidence="6">Type II toxin-antitoxin system HipA family toxin</fullName>
    </submittedName>
</protein>
<organism evidence="6 7">
    <name type="scientific">Sulfurimonas aquatica</name>
    <dbReference type="NCBI Taxonomy" id="2672570"/>
    <lineage>
        <taxon>Bacteria</taxon>
        <taxon>Pseudomonadati</taxon>
        <taxon>Campylobacterota</taxon>
        <taxon>Epsilonproteobacteria</taxon>
        <taxon>Campylobacterales</taxon>
        <taxon>Sulfurimonadaceae</taxon>
        <taxon>Sulfurimonas</taxon>
    </lineage>
</organism>
<dbReference type="EMBL" id="CP046073">
    <property type="protein sequence ID" value="QSZ43170.1"/>
    <property type="molecule type" value="Genomic_DNA"/>
</dbReference>
<evidence type="ECO:0000259" key="5">
    <source>
        <dbReference type="Pfam" id="PF13657"/>
    </source>
</evidence>
<evidence type="ECO:0000256" key="3">
    <source>
        <dbReference type="ARBA" id="ARBA00022777"/>
    </source>
</evidence>
<dbReference type="PANTHER" id="PTHR37419:SF1">
    <property type="entry name" value="SERINE_THREONINE-PROTEIN KINASE TOXIN HIPA"/>
    <property type="match status" value="1"/>
</dbReference>
<gene>
    <name evidence="6" type="ORF">GJV85_13420</name>
</gene>
<evidence type="ECO:0000256" key="2">
    <source>
        <dbReference type="ARBA" id="ARBA00022679"/>
    </source>
</evidence>
<feature type="domain" description="HipA N-terminal subdomain 1" evidence="5">
    <location>
        <begin position="80"/>
        <end position="162"/>
    </location>
</feature>
<dbReference type="InterPro" id="IPR017508">
    <property type="entry name" value="HipA_N1"/>
</dbReference>
<evidence type="ECO:0000256" key="1">
    <source>
        <dbReference type="ARBA" id="ARBA00010164"/>
    </source>
</evidence>
<keyword evidence="2" id="KW-0808">Transferase</keyword>
<feature type="domain" description="HipA-like C-terminal" evidence="4">
    <location>
        <begin position="235"/>
        <end position="460"/>
    </location>
</feature>
<dbReference type="PANTHER" id="PTHR37419">
    <property type="entry name" value="SERINE/THREONINE-PROTEIN KINASE TOXIN HIPA"/>
    <property type="match status" value="1"/>
</dbReference>
<dbReference type="Pfam" id="PF13657">
    <property type="entry name" value="Couple_hipA"/>
    <property type="match status" value="1"/>
</dbReference>
<dbReference type="GO" id="GO:0004674">
    <property type="term" value="F:protein serine/threonine kinase activity"/>
    <property type="evidence" value="ECO:0007669"/>
    <property type="project" value="TreeGrafter"/>
</dbReference>
<dbReference type="GO" id="GO:0005829">
    <property type="term" value="C:cytosol"/>
    <property type="evidence" value="ECO:0007669"/>
    <property type="project" value="TreeGrafter"/>
</dbReference>
<keyword evidence="6" id="KW-0614">Plasmid</keyword>
<evidence type="ECO:0000259" key="4">
    <source>
        <dbReference type="Pfam" id="PF07804"/>
    </source>
</evidence>
<dbReference type="AlphaFoldDB" id="A0A975B2X3"/>